<reference evidence="1" key="2">
    <citation type="journal article" date="2015" name="Fish Shellfish Immunol.">
        <title>Early steps in the European eel (Anguilla anguilla)-Vibrio vulnificus interaction in the gills: Role of the RtxA13 toxin.</title>
        <authorList>
            <person name="Callol A."/>
            <person name="Pajuelo D."/>
            <person name="Ebbesson L."/>
            <person name="Teles M."/>
            <person name="MacKenzie S."/>
            <person name="Amaro C."/>
        </authorList>
    </citation>
    <scope>NUCLEOTIDE SEQUENCE</scope>
</reference>
<organism evidence="1">
    <name type="scientific">Anguilla anguilla</name>
    <name type="common">European freshwater eel</name>
    <name type="synonym">Muraena anguilla</name>
    <dbReference type="NCBI Taxonomy" id="7936"/>
    <lineage>
        <taxon>Eukaryota</taxon>
        <taxon>Metazoa</taxon>
        <taxon>Chordata</taxon>
        <taxon>Craniata</taxon>
        <taxon>Vertebrata</taxon>
        <taxon>Euteleostomi</taxon>
        <taxon>Actinopterygii</taxon>
        <taxon>Neopterygii</taxon>
        <taxon>Teleostei</taxon>
        <taxon>Anguilliformes</taxon>
        <taxon>Anguillidae</taxon>
        <taxon>Anguilla</taxon>
    </lineage>
</organism>
<protein>
    <submittedName>
        <fullName evidence="1">Uncharacterized protein</fullName>
    </submittedName>
</protein>
<name>A0A0E9QJV2_ANGAN</name>
<sequence length="26" mass="2953">MVTSTFLLPYQTNLHNEVRSATTDLT</sequence>
<proteinExistence type="predicted"/>
<reference evidence="1" key="1">
    <citation type="submission" date="2014-11" db="EMBL/GenBank/DDBJ databases">
        <authorList>
            <person name="Amaro Gonzalez C."/>
        </authorList>
    </citation>
    <scope>NUCLEOTIDE SEQUENCE</scope>
</reference>
<evidence type="ECO:0000313" key="1">
    <source>
        <dbReference type="EMBL" id="JAH16640.1"/>
    </source>
</evidence>
<accession>A0A0E9QJV2</accession>
<dbReference type="AlphaFoldDB" id="A0A0E9QJV2"/>
<dbReference type="EMBL" id="GBXM01091937">
    <property type="protein sequence ID" value="JAH16640.1"/>
    <property type="molecule type" value="Transcribed_RNA"/>
</dbReference>